<dbReference type="PANTHER" id="PTHR42953:SF3">
    <property type="entry name" value="HIGH-AFFINITY ZINC UPTAKE SYSTEM PROTEIN ZNUA"/>
    <property type="match status" value="1"/>
</dbReference>
<proteinExistence type="inferred from homology"/>
<feature type="compositionally biased region" description="Basic and acidic residues" evidence="5">
    <location>
        <begin position="125"/>
        <end position="148"/>
    </location>
</feature>
<evidence type="ECO:0000256" key="4">
    <source>
        <dbReference type="RuleBase" id="RU003512"/>
    </source>
</evidence>
<dbReference type="InterPro" id="IPR050492">
    <property type="entry name" value="Bact_metal-bind_prot9"/>
</dbReference>
<feature type="chain" id="PRO_5038389131" evidence="6">
    <location>
        <begin position="21"/>
        <end position="317"/>
    </location>
</feature>
<dbReference type="Proteomes" id="UP000076976">
    <property type="component" value="Unassembled WGS sequence"/>
</dbReference>
<keyword evidence="2 4" id="KW-0813">Transport</keyword>
<evidence type="ECO:0000256" key="5">
    <source>
        <dbReference type="SAM" id="MobiDB-lite"/>
    </source>
</evidence>
<dbReference type="GO" id="GO:0007155">
    <property type="term" value="P:cell adhesion"/>
    <property type="evidence" value="ECO:0007669"/>
    <property type="project" value="InterPro"/>
</dbReference>
<dbReference type="InterPro" id="IPR006127">
    <property type="entry name" value="ZnuA-like"/>
</dbReference>
<evidence type="ECO:0000256" key="6">
    <source>
        <dbReference type="SAM" id="SignalP"/>
    </source>
</evidence>
<gene>
    <name evidence="7" type="ORF">AWH69_08700</name>
</gene>
<evidence type="ECO:0000256" key="3">
    <source>
        <dbReference type="ARBA" id="ARBA00022729"/>
    </source>
</evidence>
<dbReference type="PANTHER" id="PTHR42953">
    <property type="entry name" value="HIGH-AFFINITY ZINC UPTAKE SYSTEM PROTEIN ZNUA-RELATED"/>
    <property type="match status" value="1"/>
</dbReference>
<feature type="signal peptide" evidence="6">
    <location>
        <begin position="1"/>
        <end position="20"/>
    </location>
</feature>
<sequence>MRMVVMKRTALLVAPLLALAACGSDGSDDAAGGGDRLEVVTSFYPLQYAVQQVGGDRVEATNLTRPGAEPHDLELSPKDVLSVAQADSVVYLADFQPAVDDAITEADGTAFDVTKAARLDLAATDDGHDHGGESAEEHAGHDHGSQDPHFWLDPERYADVADAIAGELGRVDPDHAAEYEQNAKDMRTRLDSLDASFREGLKDCQTTDLVTSHAAFGYLADAYGLTQESITGLTPETEPSAQAMKDVVEHIREHDVPTVYAETLVPKDVAETIAKEADAQVMVLDPIEGVTDESSAQDYFGIMEANLTTLEKGQSCS</sequence>
<dbReference type="PRINTS" id="PR00690">
    <property type="entry name" value="ADHESNFAMILY"/>
</dbReference>
<evidence type="ECO:0000256" key="1">
    <source>
        <dbReference type="ARBA" id="ARBA00011028"/>
    </source>
</evidence>
<dbReference type="InterPro" id="IPR006129">
    <property type="entry name" value="AdhesinB"/>
</dbReference>
<dbReference type="InterPro" id="IPR006128">
    <property type="entry name" value="Lipoprotein_PsaA-like"/>
</dbReference>
<evidence type="ECO:0000256" key="2">
    <source>
        <dbReference type="ARBA" id="ARBA00022448"/>
    </source>
</evidence>
<evidence type="ECO:0000313" key="7">
    <source>
        <dbReference type="EMBL" id="OAB88065.1"/>
    </source>
</evidence>
<dbReference type="STRING" id="262209.AWH69_08700"/>
<dbReference type="GO" id="GO:0046872">
    <property type="term" value="F:metal ion binding"/>
    <property type="evidence" value="ECO:0007669"/>
    <property type="project" value="InterPro"/>
</dbReference>
<keyword evidence="8" id="KW-1185">Reference proteome</keyword>
<dbReference type="PRINTS" id="PR00691">
    <property type="entry name" value="ADHESINB"/>
</dbReference>
<dbReference type="EMBL" id="LQZG01000002">
    <property type="protein sequence ID" value="OAB88065.1"/>
    <property type="molecule type" value="Genomic_DNA"/>
</dbReference>
<comment type="caution">
    <text evidence="7">The sequence shown here is derived from an EMBL/GenBank/DDBJ whole genome shotgun (WGS) entry which is preliminary data.</text>
</comment>
<keyword evidence="3 6" id="KW-0732">Signal</keyword>
<dbReference type="PROSITE" id="PS51257">
    <property type="entry name" value="PROKAR_LIPOPROTEIN"/>
    <property type="match status" value="1"/>
</dbReference>
<evidence type="ECO:0000313" key="8">
    <source>
        <dbReference type="Proteomes" id="UP000076976"/>
    </source>
</evidence>
<reference evidence="7 8" key="1">
    <citation type="submission" date="2016-01" db="EMBL/GenBank/DDBJ databases">
        <title>Janibacter melonis strain CD11_4 genome sequencing and assembly.</title>
        <authorList>
            <person name="Nair G.R."/>
            <person name="Kaur G."/>
            <person name="Chander A.M."/>
            <person name="Mayilraj S."/>
        </authorList>
    </citation>
    <scope>NUCLEOTIDE SEQUENCE [LARGE SCALE GENOMIC DNA]</scope>
    <source>
        <strain evidence="7 8">CD11-4</strain>
    </source>
</reference>
<organism evidence="7 8">
    <name type="scientific">Janibacter melonis</name>
    <dbReference type="NCBI Taxonomy" id="262209"/>
    <lineage>
        <taxon>Bacteria</taxon>
        <taxon>Bacillati</taxon>
        <taxon>Actinomycetota</taxon>
        <taxon>Actinomycetes</taxon>
        <taxon>Micrococcales</taxon>
        <taxon>Intrasporangiaceae</taxon>
        <taxon>Janibacter</taxon>
    </lineage>
</organism>
<feature type="region of interest" description="Disordered" evidence="5">
    <location>
        <begin position="124"/>
        <end position="148"/>
    </location>
</feature>
<comment type="similarity">
    <text evidence="1 4">Belongs to the bacterial solute-binding protein 9 family.</text>
</comment>
<dbReference type="AlphaFoldDB" id="A0A176QEE4"/>
<dbReference type="Pfam" id="PF01297">
    <property type="entry name" value="ZnuA"/>
    <property type="match status" value="1"/>
</dbReference>
<dbReference type="SUPFAM" id="SSF53807">
    <property type="entry name" value="Helical backbone' metal receptor"/>
    <property type="match status" value="1"/>
</dbReference>
<accession>A0A176QEE4</accession>
<dbReference type="GO" id="GO:0030001">
    <property type="term" value="P:metal ion transport"/>
    <property type="evidence" value="ECO:0007669"/>
    <property type="project" value="InterPro"/>
</dbReference>
<dbReference type="Gene3D" id="3.40.50.1980">
    <property type="entry name" value="Nitrogenase molybdenum iron protein domain"/>
    <property type="match status" value="2"/>
</dbReference>
<name>A0A176QEE4_9MICO</name>
<protein>
    <submittedName>
        <fullName evidence="7">ABC transporter substrate-binding protein</fullName>
    </submittedName>
</protein>